<dbReference type="CDD" id="cd03214">
    <property type="entry name" value="ABC_Iron-Siderophores_B12_Hemin"/>
    <property type="match status" value="1"/>
</dbReference>
<comment type="function">
    <text evidence="8">Part of the ABC transporter complex BtuCDF involved in vitamin B12 import. Responsible for energy coupling to the transport system.</text>
</comment>
<dbReference type="EC" id="7.6.2.8" evidence="8"/>
<feature type="binding site" evidence="8">
    <location>
        <begin position="42"/>
        <end position="49"/>
    </location>
    <ligand>
        <name>ATP</name>
        <dbReference type="ChEBI" id="CHEBI:30616"/>
    </ligand>
</feature>
<keyword evidence="5 8" id="KW-0067">ATP-binding</keyword>
<dbReference type="InterPro" id="IPR023693">
    <property type="entry name" value="ABC_transptr_BtuD"/>
</dbReference>
<dbReference type="InterPro" id="IPR050153">
    <property type="entry name" value="Metal_Ion_Import_ABC"/>
</dbReference>
<evidence type="ECO:0000313" key="10">
    <source>
        <dbReference type="EMBL" id="OAT57691.1"/>
    </source>
</evidence>
<dbReference type="Pfam" id="PF00005">
    <property type="entry name" value="ABC_tran"/>
    <property type="match status" value="1"/>
</dbReference>
<organism evidence="10 11">
    <name type="scientific">Obesumbacterium proteus ATCC 12841</name>
    <dbReference type="NCBI Taxonomy" id="1354268"/>
    <lineage>
        <taxon>Bacteria</taxon>
        <taxon>Pseudomonadati</taxon>
        <taxon>Pseudomonadota</taxon>
        <taxon>Gammaproteobacteria</taxon>
        <taxon>Enterobacterales</taxon>
        <taxon>Hafniaceae</taxon>
        <taxon>Obesumbacterium</taxon>
    </lineage>
</organism>
<keyword evidence="4 8" id="KW-0547">Nucleotide-binding</keyword>
<evidence type="ECO:0000313" key="11">
    <source>
        <dbReference type="Proteomes" id="UP000078431"/>
    </source>
</evidence>
<gene>
    <name evidence="8" type="primary">btuD</name>
    <name evidence="10" type="ORF">M993_03435</name>
</gene>
<dbReference type="GO" id="GO:0005886">
    <property type="term" value="C:plasma membrane"/>
    <property type="evidence" value="ECO:0007669"/>
    <property type="project" value="UniProtKB-SubCell"/>
</dbReference>
<comment type="subcellular location">
    <subcellularLocation>
        <location evidence="8">Cell membrane</location>
        <topology evidence="8">Peripheral membrane protein</topology>
    </subcellularLocation>
</comment>
<dbReference type="GO" id="GO:0005524">
    <property type="term" value="F:ATP binding"/>
    <property type="evidence" value="ECO:0007669"/>
    <property type="project" value="UniProtKB-KW"/>
</dbReference>
<dbReference type="AlphaFoldDB" id="A0AA91EBP4"/>
<comment type="catalytic activity">
    <reaction evidence="8">
        <text>an R-cob(III)alamin(out) + ATP + H2O = an R-cob(III)alamin(in) + ADP + phosphate + H(+)</text>
        <dbReference type="Rhea" id="RHEA:17873"/>
        <dbReference type="ChEBI" id="CHEBI:15377"/>
        <dbReference type="ChEBI" id="CHEBI:15378"/>
        <dbReference type="ChEBI" id="CHEBI:30616"/>
        <dbReference type="ChEBI" id="CHEBI:43474"/>
        <dbReference type="ChEBI" id="CHEBI:140785"/>
        <dbReference type="ChEBI" id="CHEBI:456216"/>
        <dbReference type="EC" id="7.6.2.8"/>
    </reaction>
</comment>
<dbReference type="InterPro" id="IPR027417">
    <property type="entry name" value="P-loop_NTPase"/>
</dbReference>
<keyword evidence="11" id="KW-1185">Reference proteome</keyword>
<accession>A0AA91EBP4</accession>
<evidence type="ECO:0000256" key="2">
    <source>
        <dbReference type="ARBA" id="ARBA00022475"/>
    </source>
</evidence>
<dbReference type="RefSeq" id="WP_227742359.1">
    <property type="nucleotide sequence ID" value="NZ_LXEX01000054.1"/>
</dbReference>
<dbReference type="PANTHER" id="PTHR42734:SF18">
    <property type="entry name" value="VITAMIN B12 IMPORT ATP-BINDING PROTEIN BTUD"/>
    <property type="match status" value="1"/>
</dbReference>
<dbReference type="NCBIfam" id="NF002981">
    <property type="entry name" value="PRK03695.1"/>
    <property type="match status" value="1"/>
</dbReference>
<comment type="caution">
    <text evidence="10">The sequence shown here is derived from an EMBL/GenBank/DDBJ whole genome shotgun (WGS) entry which is preliminary data.</text>
</comment>
<keyword evidence="1 8" id="KW-0813">Transport</keyword>
<keyword evidence="10" id="KW-0378">Hydrolase</keyword>
<evidence type="ECO:0000256" key="5">
    <source>
        <dbReference type="ARBA" id="ARBA00022840"/>
    </source>
</evidence>
<evidence type="ECO:0000256" key="4">
    <source>
        <dbReference type="ARBA" id="ARBA00022741"/>
    </source>
</evidence>
<name>A0AA91EBP4_9GAMM</name>
<proteinExistence type="inferred from homology"/>
<keyword evidence="2 8" id="KW-1003">Cell membrane</keyword>
<dbReference type="SMART" id="SM00382">
    <property type="entry name" value="AAA"/>
    <property type="match status" value="1"/>
</dbReference>
<dbReference type="FunFam" id="3.40.50.300:FF:000462">
    <property type="entry name" value="Vitamin B12 import ATP-binding protein BtuD"/>
    <property type="match status" value="1"/>
</dbReference>
<evidence type="ECO:0000256" key="7">
    <source>
        <dbReference type="ARBA" id="ARBA00023136"/>
    </source>
</evidence>
<dbReference type="GO" id="GO:0016887">
    <property type="term" value="F:ATP hydrolysis activity"/>
    <property type="evidence" value="ECO:0007669"/>
    <property type="project" value="InterPro"/>
</dbReference>
<evidence type="ECO:0000256" key="6">
    <source>
        <dbReference type="ARBA" id="ARBA00022967"/>
    </source>
</evidence>
<comment type="similarity">
    <text evidence="8">Belongs to the ABC transporter superfamily. Vitamin B12 importer (TC 3.A.1.13.1) family.</text>
</comment>
<protein>
    <recommendedName>
        <fullName evidence="8">Vitamin B12 import ATP-binding protein BtuD</fullName>
        <ecNumber evidence="8">7.6.2.8</ecNumber>
    </recommendedName>
    <alternativeName>
        <fullName evidence="8">Vitamin B12-transporting ATPase</fullName>
    </alternativeName>
</protein>
<evidence type="ECO:0000256" key="1">
    <source>
        <dbReference type="ARBA" id="ARBA00022448"/>
    </source>
</evidence>
<dbReference type="SUPFAM" id="SSF52540">
    <property type="entry name" value="P-loop containing nucleoside triphosphate hydrolases"/>
    <property type="match status" value="1"/>
</dbReference>
<dbReference type="Gene3D" id="3.40.50.300">
    <property type="entry name" value="P-loop containing nucleotide triphosphate hydrolases"/>
    <property type="match status" value="1"/>
</dbReference>
<keyword evidence="7 8" id="KW-0472">Membrane</keyword>
<evidence type="ECO:0000259" key="9">
    <source>
        <dbReference type="PROSITE" id="PS50893"/>
    </source>
</evidence>
<evidence type="ECO:0000256" key="3">
    <source>
        <dbReference type="ARBA" id="ARBA00022519"/>
    </source>
</evidence>
<reference evidence="10 11" key="1">
    <citation type="submission" date="2016-04" db="EMBL/GenBank/DDBJ databases">
        <title>ATOL: Assembling a taxonomically balanced genome-scale reconstruction of the evolutionary history of the Enterobacteriaceae.</title>
        <authorList>
            <person name="Plunkett G.III."/>
            <person name="Neeno-Eckwall E.C."/>
            <person name="Glasner J.D."/>
            <person name="Perna N.T."/>
        </authorList>
    </citation>
    <scope>NUCLEOTIDE SEQUENCE [LARGE SCALE GENOMIC DNA]</scope>
    <source>
        <strain evidence="10 11">ATCC 12841</strain>
    </source>
</reference>
<keyword evidence="3" id="KW-0997">Cell inner membrane</keyword>
<keyword evidence="6 8" id="KW-1278">Translocase</keyword>
<dbReference type="PANTHER" id="PTHR42734">
    <property type="entry name" value="METAL TRANSPORT SYSTEM ATP-BINDING PROTEIN TM_0124-RELATED"/>
    <property type="match status" value="1"/>
</dbReference>
<feature type="domain" description="ABC transporter" evidence="9">
    <location>
        <begin position="9"/>
        <end position="246"/>
    </location>
</feature>
<comment type="subunit">
    <text evidence="8">The complex is composed of two ATP-binding proteins (BtuD), two transmembrane proteins (BtuC) and a solute-binding protein (BtuF).</text>
</comment>
<dbReference type="Proteomes" id="UP000078431">
    <property type="component" value="Unassembled WGS sequence"/>
</dbReference>
<sequence length="264" mass="28959">MMNQNRDLLSLNCLSLHNVSAGSRLLPFSAQVNRGALIHIIGPNGAGKSTLLSRIAGILPGEGTIMLNQIDIEKLTATELARYRAYLHQQQQPSAVMPVFQFLALHQPAGCDAELADGVVGYLAETLNLSDKLARPLTHLSGGEWQRVRIAAVCLQIWPTLNPQASLLLLDEPMNSLDISQQAAVDQLLVQLTQLGISVIVSAHDLNHTQRHAQQVWMLKSGVVSSQGAAKDVMTVQNLSALFEIDFRELESEGQRWFVYTLHT</sequence>
<evidence type="ECO:0000256" key="8">
    <source>
        <dbReference type="HAMAP-Rule" id="MF_01005"/>
    </source>
</evidence>
<dbReference type="InterPro" id="IPR003439">
    <property type="entry name" value="ABC_transporter-like_ATP-bd"/>
</dbReference>
<dbReference type="PROSITE" id="PS50893">
    <property type="entry name" value="ABC_TRANSPORTER_2"/>
    <property type="match status" value="1"/>
</dbReference>
<dbReference type="GO" id="GO:0015420">
    <property type="term" value="F:ABC-type vitamin B12 transporter activity"/>
    <property type="evidence" value="ECO:0007669"/>
    <property type="project" value="UniProtKB-UniRule"/>
</dbReference>
<dbReference type="InterPro" id="IPR003593">
    <property type="entry name" value="AAA+_ATPase"/>
</dbReference>
<dbReference type="EMBL" id="LXEX01000054">
    <property type="protein sequence ID" value="OAT57691.1"/>
    <property type="molecule type" value="Genomic_DNA"/>
</dbReference>
<dbReference type="HAMAP" id="MF_01005">
    <property type="entry name" value="BtuD"/>
    <property type="match status" value="1"/>
</dbReference>